<organism evidence="1 2">
    <name type="scientific">Actinomadura logoneensis</name>
    <dbReference type="NCBI Taxonomy" id="2293572"/>
    <lineage>
        <taxon>Bacteria</taxon>
        <taxon>Bacillati</taxon>
        <taxon>Actinomycetota</taxon>
        <taxon>Actinomycetes</taxon>
        <taxon>Streptosporangiales</taxon>
        <taxon>Thermomonosporaceae</taxon>
        <taxon>Actinomadura</taxon>
    </lineage>
</organism>
<sequence length="73" mass="7722">MPALAPPVSFVEPHQPERCGSRLDDLFVATTWVNVPLARALTERYTDRLAGLDAPLAQCALTYARGSPAAAGG</sequence>
<comment type="caution">
    <text evidence="1">The sequence shown here is derived from an EMBL/GenBank/DDBJ whole genome shotgun (WGS) entry which is preliminary data.</text>
</comment>
<accession>A0A372J902</accession>
<keyword evidence="2" id="KW-1185">Reference proteome</keyword>
<evidence type="ECO:0000313" key="2">
    <source>
        <dbReference type="Proteomes" id="UP000261811"/>
    </source>
</evidence>
<proteinExistence type="predicted"/>
<evidence type="ECO:0000313" key="1">
    <source>
        <dbReference type="EMBL" id="RFU36485.1"/>
    </source>
</evidence>
<name>A0A372J902_9ACTN</name>
<gene>
    <name evidence="1" type="ORF">DZF91_37775</name>
</gene>
<dbReference type="AlphaFoldDB" id="A0A372J902"/>
<reference evidence="1 2" key="1">
    <citation type="submission" date="2018-08" db="EMBL/GenBank/DDBJ databases">
        <title>Actinomadura jelena sp. nov., a novel Actinomycete isolated from soil in Chad.</title>
        <authorList>
            <person name="Shi L."/>
        </authorList>
    </citation>
    <scope>NUCLEOTIDE SEQUENCE [LARGE SCALE GENOMIC DNA]</scope>
    <source>
        <strain evidence="1 2">NEAU-G17</strain>
    </source>
</reference>
<protein>
    <submittedName>
        <fullName evidence="1">Uncharacterized protein</fullName>
    </submittedName>
</protein>
<dbReference type="Proteomes" id="UP000261811">
    <property type="component" value="Unassembled WGS sequence"/>
</dbReference>
<feature type="non-terminal residue" evidence="1">
    <location>
        <position position="73"/>
    </location>
</feature>
<dbReference type="EMBL" id="QURH01001048">
    <property type="protein sequence ID" value="RFU36485.1"/>
    <property type="molecule type" value="Genomic_DNA"/>
</dbReference>